<dbReference type="InterPro" id="IPR014731">
    <property type="entry name" value="ETF_asu_C"/>
</dbReference>
<evidence type="ECO:0000256" key="2">
    <source>
        <dbReference type="ARBA" id="ARBA00022448"/>
    </source>
</evidence>
<evidence type="ECO:0000313" key="7">
    <source>
        <dbReference type="EMBL" id="MFC4805254.1"/>
    </source>
</evidence>
<dbReference type="PANTHER" id="PTHR43153:SF1">
    <property type="entry name" value="ELECTRON TRANSFER FLAVOPROTEIN SUBUNIT ALPHA, MITOCHONDRIAL"/>
    <property type="match status" value="1"/>
</dbReference>
<dbReference type="SUPFAM" id="SSF52467">
    <property type="entry name" value="DHS-like NAD/FAD-binding domain"/>
    <property type="match status" value="1"/>
</dbReference>
<keyword evidence="2" id="KW-0813">Transport</keyword>
<dbReference type="PANTHER" id="PTHR43153">
    <property type="entry name" value="ELECTRON TRANSFER FLAVOPROTEIN ALPHA"/>
    <property type="match status" value="1"/>
</dbReference>
<dbReference type="Pfam" id="PF00766">
    <property type="entry name" value="ETF_alpha"/>
    <property type="match status" value="1"/>
</dbReference>
<dbReference type="PROSITE" id="PS00696">
    <property type="entry name" value="ETF_ALPHA"/>
    <property type="match status" value="1"/>
</dbReference>
<evidence type="ECO:0000256" key="5">
    <source>
        <dbReference type="ARBA" id="ARBA00022982"/>
    </source>
</evidence>
<feature type="domain" description="Electron transfer flavoprotein alpha/beta-subunit N-terminal" evidence="6">
    <location>
        <begin position="9"/>
        <end position="198"/>
    </location>
</feature>
<accession>A0ABV9QMX7</accession>
<dbReference type="InterPro" id="IPR014729">
    <property type="entry name" value="Rossmann-like_a/b/a_fold"/>
</dbReference>
<dbReference type="EMBL" id="JBHSHL010000042">
    <property type="protein sequence ID" value="MFC4805254.1"/>
    <property type="molecule type" value="Genomic_DNA"/>
</dbReference>
<dbReference type="Proteomes" id="UP001595916">
    <property type="component" value="Unassembled WGS sequence"/>
</dbReference>
<dbReference type="InterPro" id="IPR029035">
    <property type="entry name" value="DHS-like_NAD/FAD-binding_dom"/>
</dbReference>
<dbReference type="Gene3D" id="3.40.50.620">
    <property type="entry name" value="HUPs"/>
    <property type="match status" value="1"/>
</dbReference>
<evidence type="ECO:0000313" key="8">
    <source>
        <dbReference type="Proteomes" id="UP001595916"/>
    </source>
</evidence>
<dbReference type="RefSeq" id="WP_379788798.1">
    <property type="nucleotide sequence ID" value="NZ_JBHSHL010000042.1"/>
</dbReference>
<keyword evidence="5" id="KW-0249">Electron transport</keyword>
<dbReference type="InterPro" id="IPR018206">
    <property type="entry name" value="ETF_asu_C_CS"/>
</dbReference>
<dbReference type="InterPro" id="IPR014730">
    <property type="entry name" value="ETF_a/b_N"/>
</dbReference>
<keyword evidence="8" id="KW-1185">Reference proteome</keyword>
<evidence type="ECO:0000259" key="6">
    <source>
        <dbReference type="SMART" id="SM00893"/>
    </source>
</evidence>
<dbReference type="PIRSF" id="PIRSF000089">
    <property type="entry name" value="Electra_flavoP_a"/>
    <property type="match status" value="1"/>
</dbReference>
<evidence type="ECO:0000256" key="3">
    <source>
        <dbReference type="ARBA" id="ARBA00022630"/>
    </source>
</evidence>
<reference evidence="8" key="1">
    <citation type="journal article" date="2019" name="Int. J. Syst. Evol. Microbiol.">
        <title>The Global Catalogue of Microorganisms (GCM) 10K type strain sequencing project: providing services to taxonomists for standard genome sequencing and annotation.</title>
        <authorList>
            <consortium name="The Broad Institute Genomics Platform"/>
            <consortium name="The Broad Institute Genome Sequencing Center for Infectious Disease"/>
            <person name="Wu L."/>
            <person name="Ma J."/>
        </authorList>
    </citation>
    <scope>NUCLEOTIDE SEQUENCE [LARGE SCALE GENOMIC DNA]</scope>
    <source>
        <strain evidence="8">CCUG 46385</strain>
    </source>
</reference>
<sequence length="339" mass="36556">MNLSDFKGVLVFTEQRDGELQKVALELVGEARRLADILGQEVIAALIGDNVGGLKDTLISHGADKVVRVDNPMLHYFVTEPYTKAMIAVIEKVKPAIVLFGATSIGRDLAPRVSARWHTGLTADCTSLAIEEGTQNLLMTRPAFGGNIMATIACPDFRPQMSTVRPGVMQKLDADPNRTGEMIDLNVEFTDVDMNVEIIEEVKETQKRVNIEEAEILVSAGRGVGGADKLGPLEDLAEVLGGNVSGSRATIDSGWLPKERQVGQTGKTVRPTLYMACGISGAIQHLAGMEESDFIVAINKNPEAPIFEVADVGVVGDLHKILPLLTEELKKMKAAEESK</sequence>
<keyword evidence="4" id="KW-0274">FAD</keyword>
<dbReference type="InterPro" id="IPR033947">
    <property type="entry name" value="ETF_alpha_N"/>
</dbReference>
<organism evidence="7 8">
    <name type="scientific">Filifactor villosus</name>
    <dbReference type="NCBI Taxonomy" id="29374"/>
    <lineage>
        <taxon>Bacteria</taxon>
        <taxon>Bacillati</taxon>
        <taxon>Bacillota</taxon>
        <taxon>Clostridia</taxon>
        <taxon>Peptostreptococcales</taxon>
        <taxon>Filifactoraceae</taxon>
        <taxon>Filifactor</taxon>
    </lineage>
</organism>
<comment type="caution">
    <text evidence="7">The sequence shown here is derived from an EMBL/GenBank/DDBJ whole genome shotgun (WGS) entry which is preliminary data.</text>
</comment>
<dbReference type="CDD" id="cd01715">
    <property type="entry name" value="ETF_alpha"/>
    <property type="match status" value="1"/>
</dbReference>
<dbReference type="SUPFAM" id="SSF52402">
    <property type="entry name" value="Adenine nucleotide alpha hydrolases-like"/>
    <property type="match status" value="1"/>
</dbReference>
<evidence type="ECO:0000256" key="1">
    <source>
        <dbReference type="ARBA" id="ARBA00005817"/>
    </source>
</evidence>
<protein>
    <submittedName>
        <fullName evidence="7">Electron transfer flavoprotein subunit alpha/FixB family protein</fullName>
    </submittedName>
</protein>
<dbReference type="Pfam" id="PF01012">
    <property type="entry name" value="ETF"/>
    <property type="match status" value="1"/>
</dbReference>
<comment type="similarity">
    <text evidence="1">Belongs to the ETF alpha-subunit/FixB family.</text>
</comment>
<evidence type="ECO:0000256" key="4">
    <source>
        <dbReference type="ARBA" id="ARBA00022827"/>
    </source>
</evidence>
<dbReference type="SMART" id="SM00893">
    <property type="entry name" value="ETF"/>
    <property type="match status" value="1"/>
</dbReference>
<dbReference type="Gene3D" id="3.40.50.1220">
    <property type="entry name" value="TPP-binding domain"/>
    <property type="match status" value="1"/>
</dbReference>
<gene>
    <name evidence="7" type="ORF">ACFO4R_09190</name>
</gene>
<dbReference type="InterPro" id="IPR001308">
    <property type="entry name" value="ETF_a/FixB"/>
</dbReference>
<name>A0ABV9QMX7_9FIRM</name>
<proteinExistence type="inferred from homology"/>
<keyword evidence="3" id="KW-0285">Flavoprotein</keyword>